<dbReference type="Proteomes" id="UP001366503">
    <property type="component" value="Unassembled WGS sequence"/>
</dbReference>
<reference evidence="1 2" key="1">
    <citation type="submission" date="2022-12" db="EMBL/GenBank/DDBJ databases">
        <authorList>
            <person name="Muema E."/>
        </authorList>
    </citation>
    <scope>NUCLEOTIDE SEQUENCE [LARGE SCALE GENOMIC DNA]</scope>
    <source>
        <strain evidence="2">1330</strain>
    </source>
</reference>
<dbReference type="RefSeq" id="WP_337095334.1">
    <property type="nucleotide sequence ID" value="NZ_JAPYKO010000019.1"/>
</dbReference>
<evidence type="ECO:0000313" key="1">
    <source>
        <dbReference type="EMBL" id="MEI9405120.1"/>
    </source>
</evidence>
<accession>A0ABU8KI95</accession>
<organism evidence="1 2">
    <name type="scientific">Mesorhizobium argentiipisi</name>
    <dbReference type="NCBI Taxonomy" id="3015175"/>
    <lineage>
        <taxon>Bacteria</taxon>
        <taxon>Pseudomonadati</taxon>
        <taxon>Pseudomonadota</taxon>
        <taxon>Alphaproteobacteria</taxon>
        <taxon>Hyphomicrobiales</taxon>
        <taxon>Phyllobacteriaceae</taxon>
        <taxon>Mesorhizobium</taxon>
    </lineage>
</organism>
<proteinExistence type="predicted"/>
<gene>
    <name evidence="1" type="ORF">O7A05_23570</name>
</gene>
<keyword evidence="2" id="KW-1185">Reference proteome</keyword>
<name>A0ABU8KI95_9HYPH</name>
<evidence type="ECO:0000313" key="2">
    <source>
        <dbReference type="Proteomes" id="UP001366503"/>
    </source>
</evidence>
<comment type="caution">
    <text evidence="1">The sequence shown here is derived from an EMBL/GenBank/DDBJ whole genome shotgun (WGS) entry which is preliminary data.</text>
</comment>
<sequence>MSRYLGEDKPELRARLERAASCWTCALAAAAKDATTDQGRPARQYLFDLLLKPGEENLFRLDANPATRTYHLPLMPLLAGDNPITNKQ</sequence>
<protein>
    <submittedName>
        <fullName evidence="1">Uncharacterized protein</fullName>
    </submittedName>
</protein>
<dbReference type="EMBL" id="JAPYKO010000019">
    <property type="protein sequence ID" value="MEI9405120.1"/>
    <property type="molecule type" value="Genomic_DNA"/>
</dbReference>